<dbReference type="PANTHER" id="PTHR31384">
    <property type="entry name" value="AUXIN RESPONSE FACTOR 4-RELATED"/>
    <property type="match status" value="1"/>
</dbReference>
<evidence type="ECO:0000313" key="3">
    <source>
        <dbReference type="Proteomes" id="UP000287651"/>
    </source>
</evidence>
<proteinExistence type="predicted"/>
<evidence type="ECO:0000313" key="2">
    <source>
        <dbReference type="EMBL" id="RRT45003.1"/>
    </source>
</evidence>
<name>A0A426XZS4_ENSVE</name>
<organism evidence="2 3">
    <name type="scientific">Ensete ventricosum</name>
    <name type="common">Abyssinian banana</name>
    <name type="synonym">Musa ensete</name>
    <dbReference type="NCBI Taxonomy" id="4639"/>
    <lineage>
        <taxon>Eukaryota</taxon>
        <taxon>Viridiplantae</taxon>
        <taxon>Streptophyta</taxon>
        <taxon>Embryophyta</taxon>
        <taxon>Tracheophyta</taxon>
        <taxon>Spermatophyta</taxon>
        <taxon>Magnoliopsida</taxon>
        <taxon>Liliopsida</taxon>
        <taxon>Zingiberales</taxon>
        <taxon>Musaceae</taxon>
        <taxon>Ensete</taxon>
    </lineage>
</organism>
<dbReference type="PANTHER" id="PTHR31384:SF150">
    <property type="entry name" value="AUXIN RESPONSE FACTOR 6"/>
    <property type="match status" value="1"/>
</dbReference>
<comment type="caution">
    <text evidence="2">The sequence shown here is derived from an EMBL/GenBank/DDBJ whole genome shotgun (WGS) entry which is preliminary data.</text>
</comment>
<accession>A0A426XZS4</accession>
<dbReference type="GO" id="GO:0005634">
    <property type="term" value="C:nucleus"/>
    <property type="evidence" value="ECO:0007669"/>
    <property type="project" value="InterPro"/>
</dbReference>
<dbReference type="Proteomes" id="UP000287651">
    <property type="component" value="Unassembled WGS sequence"/>
</dbReference>
<dbReference type="GO" id="GO:0009725">
    <property type="term" value="P:response to hormone"/>
    <property type="evidence" value="ECO:0007669"/>
    <property type="project" value="InterPro"/>
</dbReference>
<keyword evidence="1" id="KW-0732">Signal</keyword>
<dbReference type="AlphaFoldDB" id="A0A426XZS4"/>
<dbReference type="GO" id="GO:0006355">
    <property type="term" value="P:regulation of DNA-templated transcription"/>
    <property type="evidence" value="ECO:0007669"/>
    <property type="project" value="InterPro"/>
</dbReference>
<sequence>MLPSILLPFLPLLLKNEGCFPNVELEEEKRCLDSKLWHACAGPLVCLPTAGTRVVYFPQGHSEQVKDRTVDTSLYYSFCGCNFHRASPSEFVIPLSKYIKAVFHTRVSVGMRFRMLFETEESSVRR</sequence>
<protein>
    <submittedName>
        <fullName evidence="2">Uncharacterized protein</fullName>
    </submittedName>
</protein>
<feature type="chain" id="PRO_5019119683" evidence="1">
    <location>
        <begin position="19"/>
        <end position="126"/>
    </location>
</feature>
<feature type="signal peptide" evidence="1">
    <location>
        <begin position="1"/>
        <end position="18"/>
    </location>
</feature>
<dbReference type="GO" id="GO:0003677">
    <property type="term" value="F:DNA binding"/>
    <property type="evidence" value="ECO:0007669"/>
    <property type="project" value="InterPro"/>
</dbReference>
<dbReference type="InterPro" id="IPR044835">
    <property type="entry name" value="ARF_plant"/>
</dbReference>
<dbReference type="EMBL" id="AMZH03016104">
    <property type="protein sequence ID" value="RRT45003.1"/>
    <property type="molecule type" value="Genomic_DNA"/>
</dbReference>
<evidence type="ECO:0000256" key="1">
    <source>
        <dbReference type="SAM" id="SignalP"/>
    </source>
</evidence>
<reference evidence="2 3" key="1">
    <citation type="journal article" date="2014" name="Agronomy (Basel)">
        <title>A Draft Genome Sequence for Ensete ventricosum, the Drought-Tolerant Tree Against Hunger.</title>
        <authorList>
            <person name="Harrison J."/>
            <person name="Moore K.A."/>
            <person name="Paszkiewicz K."/>
            <person name="Jones T."/>
            <person name="Grant M."/>
            <person name="Ambacheew D."/>
            <person name="Muzemil S."/>
            <person name="Studholme D.J."/>
        </authorList>
    </citation>
    <scope>NUCLEOTIDE SEQUENCE [LARGE SCALE GENOMIC DNA]</scope>
</reference>
<gene>
    <name evidence="2" type="ORF">B296_00049764</name>
</gene>